<dbReference type="Pfam" id="PF13540">
    <property type="entry name" value="RCC1_2"/>
    <property type="match status" value="1"/>
</dbReference>
<keyword evidence="1" id="KW-0521">NADP</keyword>
<dbReference type="Proteomes" id="UP001415857">
    <property type="component" value="Unassembled WGS sequence"/>
</dbReference>
<keyword evidence="2" id="KW-0560">Oxidoreductase</keyword>
<dbReference type="Pfam" id="PF13561">
    <property type="entry name" value="adh_short_C2"/>
    <property type="match status" value="2"/>
</dbReference>
<dbReference type="InterPro" id="IPR009091">
    <property type="entry name" value="RCC1/BLIP-II"/>
</dbReference>
<evidence type="ECO:0000313" key="4">
    <source>
        <dbReference type="EMBL" id="KAK9291140.1"/>
    </source>
</evidence>
<proteinExistence type="predicted"/>
<dbReference type="EMBL" id="JBBPBK010000002">
    <property type="protein sequence ID" value="KAK9291140.1"/>
    <property type="molecule type" value="Genomic_DNA"/>
</dbReference>
<dbReference type="PANTHER" id="PTHR42898:SF6">
    <property type="entry name" value="NADP-DEPENDENT MANNITOL DEHYDROGENASE"/>
    <property type="match status" value="1"/>
</dbReference>
<dbReference type="PROSITE" id="PS50012">
    <property type="entry name" value="RCC1_3"/>
    <property type="match status" value="2"/>
</dbReference>
<dbReference type="Pfam" id="PF00415">
    <property type="entry name" value="RCC1"/>
    <property type="match status" value="1"/>
</dbReference>
<organism evidence="4 5">
    <name type="scientific">Liquidambar formosana</name>
    <name type="common">Formosan gum</name>
    <dbReference type="NCBI Taxonomy" id="63359"/>
    <lineage>
        <taxon>Eukaryota</taxon>
        <taxon>Viridiplantae</taxon>
        <taxon>Streptophyta</taxon>
        <taxon>Embryophyta</taxon>
        <taxon>Tracheophyta</taxon>
        <taxon>Spermatophyta</taxon>
        <taxon>Magnoliopsida</taxon>
        <taxon>eudicotyledons</taxon>
        <taxon>Gunneridae</taxon>
        <taxon>Pentapetalae</taxon>
        <taxon>Saxifragales</taxon>
        <taxon>Altingiaceae</taxon>
        <taxon>Liquidambar</taxon>
    </lineage>
</organism>
<evidence type="ECO:0008006" key="6">
    <source>
        <dbReference type="Google" id="ProtNLM"/>
    </source>
</evidence>
<evidence type="ECO:0000256" key="2">
    <source>
        <dbReference type="ARBA" id="ARBA00023002"/>
    </source>
</evidence>
<feature type="repeat" description="RCC1" evidence="3">
    <location>
        <begin position="12"/>
        <end position="91"/>
    </location>
</feature>
<evidence type="ECO:0000313" key="5">
    <source>
        <dbReference type="Proteomes" id="UP001415857"/>
    </source>
</evidence>
<dbReference type="Gene3D" id="2.130.10.30">
    <property type="entry name" value="Regulator of chromosome condensation 1/beta-lactamase-inhibitor protein II"/>
    <property type="match status" value="1"/>
</dbReference>
<gene>
    <name evidence="4" type="ORF">L1049_009328</name>
</gene>
<dbReference type="GO" id="GO:0016491">
    <property type="term" value="F:oxidoreductase activity"/>
    <property type="evidence" value="ECO:0007669"/>
    <property type="project" value="UniProtKB-KW"/>
</dbReference>
<dbReference type="InterPro" id="IPR000408">
    <property type="entry name" value="Reg_chr_condens"/>
</dbReference>
<accession>A0AAP0SB35</accession>
<dbReference type="AlphaFoldDB" id="A0AAP0SB35"/>
<dbReference type="SUPFAM" id="SSF51735">
    <property type="entry name" value="NAD(P)-binding Rossmann-fold domains"/>
    <property type="match status" value="3"/>
</dbReference>
<dbReference type="PANTHER" id="PTHR42898">
    <property type="entry name" value="TROPINONE REDUCTASE"/>
    <property type="match status" value="1"/>
</dbReference>
<dbReference type="InterPro" id="IPR036291">
    <property type="entry name" value="NAD(P)-bd_dom_sf"/>
</dbReference>
<comment type="caution">
    <text evidence="4">The sequence shown here is derived from an EMBL/GenBank/DDBJ whole genome shotgun (WGS) entry which is preliminary data.</text>
</comment>
<dbReference type="PROSITE" id="PS00626">
    <property type="entry name" value="RCC1_2"/>
    <property type="match status" value="1"/>
</dbReference>
<dbReference type="SUPFAM" id="SSF50985">
    <property type="entry name" value="RCC1/BLIP-II"/>
    <property type="match status" value="1"/>
</dbReference>
<evidence type="ECO:0000256" key="3">
    <source>
        <dbReference type="PROSITE-ProRule" id="PRU00235"/>
    </source>
</evidence>
<feature type="repeat" description="RCC1" evidence="3">
    <location>
        <begin position="139"/>
        <end position="194"/>
    </location>
</feature>
<dbReference type="PRINTS" id="PR00633">
    <property type="entry name" value="RCCNDNSATION"/>
</dbReference>
<dbReference type="InterPro" id="IPR002347">
    <property type="entry name" value="SDR_fam"/>
</dbReference>
<evidence type="ECO:0000256" key="1">
    <source>
        <dbReference type="ARBA" id="ARBA00022857"/>
    </source>
</evidence>
<dbReference type="Gene3D" id="3.40.50.720">
    <property type="entry name" value="NAD(P)-binding Rossmann-like Domain"/>
    <property type="match status" value="2"/>
</dbReference>
<name>A0AAP0SB35_LIQFO</name>
<protein>
    <recommendedName>
        <fullName evidence="6">Ultraviolet-B receptor UVR8</fullName>
    </recommendedName>
</protein>
<dbReference type="InterPro" id="IPR045000">
    <property type="entry name" value="TR"/>
</dbReference>
<keyword evidence="5" id="KW-1185">Reference proteome</keyword>
<reference evidence="4 5" key="1">
    <citation type="journal article" date="2024" name="Plant J.">
        <title>Genome sequences and population genomics reveal climatic adaptation and genomic divergence between two closely related sweetgum species.</title>
        <authorList>
            <person name="Xu W.Q."/>
            <person name="Ren C.Q."/>
            <person name="Zhang X.Y."/>
            <person name="Comes H.P."/>
            <person name="Liu X.H."/>
            <person name="Li Y.G."/>
            <person name="Kettle C.J."/>
            <person name="Jalonen R."/>
            <person name="Gaisberger H."/>
            <person name="Ma Y.Z."/>
            <person name="Qiu Y.X."/>
        </authorList>
    </citation>
    <scope>NUCLEOTIDE SEQUENCE [LARGE SCALE GENOMIC DNA]</scope>
    <source>
        <strain evidence="4">Hangzhou</strain>
    </source>
</reference>
<sequence length="336" mass="35910">MDHIFTKVSDVGQVWGWGNGGEGQLGLGSRIKMVSSPQLIPCIESSTYGKDRSSVFQQGSMSSLPQVPKVPGSYVKGIACGGRHSAVITGQHLMACLLACGQRSANDLMKPTCVSSLLGIRIEGIAAGLWHTVCVTAEGHVYAFGGNQFGQLGTGADQAEQDPKGMELVSRLVSQNPIARIGEPNDVSSLVAFLCFPAASYITGQINEGGLIDSIVSHTPIRRIGEPNEISSLVAFLCFPAASYITGQITALTLISFFFYLNQSELIDSLASQTPIHRVGEPNEVSSLTAFLCFPAASYITGQLLDYVVEQQQTRVYRQILKFPHPSLDIVWAGAA</sequence>